<gene>
    <name evidence="2" type="ORF">BJ095_13510</name>
</gene>
<dbReference type="AlphaFoldDB" id="A0A318TDH1"/>
<dbReference type="RefSeq" id="WP_107934844.1">
    <property type="nucleotide sequence ID" value="NZ_CP085009.1"/>
</dbReference>
<dbReference type="OrthoDB" id="2939102at2"/>
<keyword evidence="3" id="KW-1185">Reference proteome</keyword>
<organism evidence="2 3">
    <name type="scientific">Ureibacillus chungkukjangi</name>
    <dbReference type="NCBI Taxonomy" id="1202712"/>
    <lineage>
        <taxon>Bacteria</taxon>
        <taxon>Bacillati</taxon>
        <taxon>Bacillota</taxon>
        <taxon>Bacilli</taxon>
        <taxon>Bacillales</taxon>
        <taxon>Caryophanaceae</taxon>
        <taxon>Ureibacillus</taxon>
    </lineage>
</organism>
<dbReference type="Pfam" id="PF12685">
    <property type="entry name" value="SpoIIIAH"/>
    <property type="match status" value="1"/>
</dbReference>
<evidence type="ECO:0000313" key="2">
    <source>
        <dbReference type="EMBL" id="PYF03022.1"/>
    </source>
</evidence>
<protein>
    <submittedName>
        <fullName evidence="2">Stage III sporulation protein AH</fullName>
    </submittedName>
</protein>
<evidence type="ECO:0000256" key="1">
    <source>
        <dbReference type="SAM" id="Phobius"/>
    </source>
</evidence>
<feature type="transmembrane region" description="Helical" evidence="1">
    <location>
        <begin position="7"/>
        <end position="26"/>
    </location>
</feature>
<proteinExistence type="predicted"/>
<comment type="caution">
    <text evidence="2">The sequence shown here is derived from an EMBL/GenBank/DDBJ whole genome shotgun (WGS) entry which is preliminary data.</text>
</comment>
<keyword evidence="1" id="KW-0472">Membrane</keyword>
<dbReference type="Proteomes" id="UP000247416">
    <property type="component" value="Unassembled WGS sequence"/>
</dbReference>
<dbReference type="InterPro" id="IPR024232">
    <property type="entry name" value="SpoIIIAH"/>
</dbReference>
<reference evidence="2 3" key="1">
    <citation type="submission" date="2018-06" db="EMBL/GenBank/DDBJ databases">
        <title>Genomic Encyclopedia of Archaeal and Bacterial Type Strains, Phase II (KMG-II): from individual species to whole genera.</title>
        <authorList>
            <person name="Goeker M."/>
        </authorList>
    </citation>
    <scope>NUCLEOTIDE SEQUENCE [LARGE SCALE GENOMIC DNA]</scope>
    <source>
        <strain evidence="2 3">KACC 16626</strain>
    </source>
</reference>
<keyword evidence="1" id="KW-1133">Transmembrane helix</keyword>
<keyword evidence="1" id="KW-0812">Transmembrane</keyword>
<dbReference type="EMBL" id="QJTJ01000035">
    <property type="protein sequence ID" value="PYF03022.1"/>
    <property type="molecule type" value="Genomic_DNA"/>
</dbReference>
<accession>A0A318TDH1</accession>
<dbReference type="Gene3D" id="1.10.287.4300">
    <property type="entry name" value="Stage III sporulation protein AH-like"/>
    <property type="match status" value="1"/>
</dbReference>
<dbReference type="InterPro" id="IPR038503">
    <property type="entry name" value="SpoIIIAH_sf"/>
</dbReference>
<name>A0A318TDH1_9BACL</name>
<sequence length="179" mass="20301">MKVKRRTVWLLTLLSLAAVISVYYVFEPNRNVDLATIFTDDTLQETTLTGVSEEEITTTSSESYLFEDMRMEVSSERDQLRTQLTDKIASDDVTAEEKSAAYNEMNQLIKLESSESMLEMLIQSLGYSDAFVRINDDKAQVTVLSDEVSTSQVNEIVFTVLSENENISDVQVKVTSDYY</sequence>
<evidence type="ECO:0000313" key="3">
    <source>
        <dbReference type="Proteomes" id="UP000247416"/>
    </source>
</evidence>